<dbReference type="InterPro" id="IPR011004">
    <property type="entry name" value="Trimer_LpxA-like_sf"/>
</dbReference>
<evidence type="ECO:0000313" key="1">
    <source>
        <dbReference type="EMBL" id="PIE31219.1"/>
    </source>
</evidence>
<keyword evidence="1" id="KW-0808">Transferase</keyword>
<dbReference type="Gene3D" id="2.160.10.10">
    <property type="entry name" value="Hexapeptide repeat proteins"/>
    <property type="match status" value="1"/>
</dbReference>
<gene>
    <name evidence="1" type="ORF">CSA56_19020</name>
</gene>
<dbReference type="InterPro" id="IPR050179">
    <property type="entry name" value="Trans_hexapeptide_repeat"/>
</dbReference>
<dbReference type="AlphaFoldDB" id="A0A2G6K8W6"/>
<name>A0A2G6K8W6_9BACT</name>
<dbReference type="PANTHER" id="PTHR43300">
    <property type="entry name" value="ACETYLTRANSFERASE"/>
    <property type="match status" value="1"/>
</dbReference>
<dbReference type="EMBL" id="PDSK01000165">
    <property type="protein sequence ID" value="PIE31219.1"/>
    <property type="molecule type" value="Genomic_DNA"/>
</dbReference>
<dbReference type="InterPro" id="IPR001451">
    <property type="entry name" value="Hexapep"/>
</dbReference>
<dbReference type="Pfam" id="PF00132">
    <property type="entry name" value="Hexapep"/>
    <property type="match status" value="1"/>
</dbReference>
<evidence type="ECO:0000313" key="2">
    <source>
        <dbReference type="Proteomes" id="UP000230821"/>
    </source>
</evidence>
<proteinExistence type="predicted"/>
<sequence length="106" mass="11464">SMVFTNIINPRAELVKMDQVRPTLLKNGASVGANATIVCGVTLGRYCFVGAGTVVIRDVPDYALVVGNPARQIGWMCECGERLDEQFVCAVCGKTYLKTESGLHKK</sequence>
<dbReference type="PANTHER" id="PTHR43300:SF4">
    <property type="entry name" value="ACYL-[ACYL-CARRIER-PROTEIN]--UDP-N-ACETYLGLUCOSAMINE O-ACYLTRANSFERASE"/>
    <property type="match status" value="1"/>
</dbReference>
<dbReference type="Proteomes" id="UP000230821">
    <property type="component" value="Unassembled WGS sequence"/>
</dbReference>
<accession>A0A2G6K8W6</accession>
<dbReference type="SUPFAM" id="SSF51161">
    <property type="entry name" value="Trimeric LpxA-like enzymes"/>
    <property type="match status" value="1"/>
</dbReference>
<dbReference type="CDD" id="cd03358">
    <property type="entry name" value="LbH_WxcM_N_like"/>
    <property type="match status" value="1"/>
</dbReference>
<feature type="non-terminal residue" evidence="1">
    <location>
        <position position="1"/>
    </location>
</feature>
<comment type="caution">
    <text evidence="1">The sequence shown here is derived from an EMBL/GenBank/DDBJ whole genome shotgun (WGS) entry which is preliminary data.</text>
</comment>
<dbReference type="GO" id="GO:0016740">
    <property type="term" value="F:transferase activity"/>
    <property type="evidence" value="ECO:0007669"/>
    <property type="project" value="UniProtKB-KW"/>
</dbReference>
<reference evidence="1 2" key="1">
    <citation type="submission" date="2017-10" db="EMBL/GenBank/DDBJ databases">
        <title>Novel microbial diversity and functional potential in the marine mammal oral microbiome.</title>
        <authorList>
            <person name="Dudek N.K."/>
            <person name="Sun C.L."/>
            <person name="Burstein D."/>
            <person name="Kantor R.S."/>
            <person name="Aliaga Goltsman D.S."/>
            <person name="Bik E.M."/>
            <person name="Thomas B.C."/>
            <person name="Banfield J.F."/>
            <person name="Relman D.A."/>
        </authorList>
    </citation>
    <scope>NUCLEOTIDE SEQUENCE [LARGE SCALE GENOMIC DNA]</scope>
    <source>
        <strain evidence="1">DOLJORAL78_47_16</strain>
    </source>
</reference>
<organism evidence="1 2">
    <name type="scientific">candidate division KSB3 bacterium</name>
    <dbReference type="NCBI Taxonomy" id="2044937"/>
    <lineage>
        <taxon>Bacteria</taxon>
        <taxon>candidate division KSB3</taxon>
    </lineage>
</organism>
<protein>
    <submittedName>
        <fullName evidence="1">N-acetyltransferase</fullName>
    </submittedName>
</protein>